<evidence type="ECO:0000313" key="7">
    <source>
        <dbReference type="Proteomes" id="UP000054359"/>
    </source>
</evidence>
<dbReference type="STRING" id="407821.A0A087TPH7"/>
<dbReference type="InterPro" id="IPR045140">
    <property type="entry name" value="SHCBP1-like"/>
</dbReference>
<feature type="domain" description="SHC SH2" evidence="5">
    <location>
        <begin position="28"/>
        <end position="259"/>
    </location>
</feature>
<sequence>MDLETELFISYSCPEVYKAHIDTLPFEEVLQTYCEILEGSSFSDAESVLVFYVTTIVEPVGWKAVWRSTKKSSLLDSEYDFVVEVVNVSLEKLEADIYVKSIIIGNFTEIPDLKKVKFDRLLTVPLIELYTISEDDEEASYAKTAVAIERVRFFYNHLSRPWDGEEDIRYSEEILKPRLQLYFDMKNNALPKAMTAKINSILKEGWRILDELKSLYTDMNISDSEAEINEEDLLQSMSLRAKLSEFQQKMEIIENPILRSFVMKKYVPSKSRQQPKTQPVVFVVAKQFTYDMIMNLPTGLTTVLEFEHSPEAAFKLSSSGDKILIFPGVYQCDSLGWLEGNILVQGLGSCSDIVVEATGNSEVFINCCAQNLKIENISLKAKKGLLSVLVVHHGRLNLNNCIIDSNKADIGLLLLGGAEVFLEDCVVCNSLEDGIQMRSLTSFQMKTSEITDCERHGIQIDAEDLNSADSFTELSILSSQITGNGGHGILLNNVPINEIALQRPEGE</sequence>
<evidence type="ECO:0000256" key="2">
    <source>
        <dbReference type="ARBA" id="ARBA00022490"/>
    </source>
</evidence>
<comment type="subcellular location">
    <subcellularLocation>
        <location evidence="1">Cytoplasm</location>
        <location evidence="1">Cytoskeleton</location>
        <location evidence="1">Spindle</location>
    </subcellularLocation>
</comment>
<evidence type="ECO:0000313" key="6">
    <source>
        <dbReference type="EMBL" id="KFM67016.1"/>
    </source>
</evidence>
<feature type="non-terminal residue" evidence="6">
    <location>
        <position position="507"/>
    </location>
</feature>
<name>A0A087TPH7_STEMI</name>
<evidence type="ECO:0000256" key="1">
    <source>
        <dbReference type="ARBA" id="ARBA00004186"/>
    </source>
</evidence>
<dbReference type="InterPro" id="IPR039448">
    <property type="entry name" value="Beta_helix"/>
</dbReference>
<dbReference type="EMBL" id="KK116179">
    <property type="protein sequence ID" value="KFM67016.1"/>
    <property type="molecule type" value="Genomic_DNA"/>
</dbReference>
<dbReference type="PANTHER" id="PTHR14695:SF4">
    <property type="entry name" value="PROTEIN NESSUN DORMA"/>
    <property type="match status" value="1"/>
</dbReference>
<proteinExistence type="predicted"/>
<protein>
    <submittedName>
        <fullName evidence="6">Uncharacterized protein</fullName>
    </submittedName>
</protein>
<accession>A0A087TPH7</accession>
<dbReference type="PANTHER" id="PTHR14695">
    <property type="entry name" value="SHC SH2-DOMAIN BINDING PROTEIN 1-RELATED"/>
    <property type="match status" value="1"/>
</dbReference>
<dbReference type="GO" id="GO:0007112">
    <property type="term" value="P:male meiosis cytokinesis"/>
    <property type="evidence" value="ECO:0007669"/>
    <property type="project" value="TreeGrafter"/>
</dbReference>
<dbReference type="GO" id="GO:0007283">
    <property type="term" value="P:spermatogenesis"/>
    <property type="evidence" value="ECO:0007669"/>
    <property type="project" value="TreeGrafter"/>
</dbReference>
<dbReference type="AlphaFoldDB" id="A0A087TPH7"/>
<dbReference type="Proteomes" id="UP000054359">
    <property type="component" value="Unassembled WGS sequence"/>
</dbReference>
<gene>
    <name evidence="6" type="ORF">X975_07440</name>
</gene>
<dbReference type="GO" id="GO:0005819">
    <property type="term" value="C:spindle"/>
    <property type="evidence" value="ECO:0007669"/>
    <property type="project" value="UniProtKB-SubCell"/>
</dbReference>
<dbReference type="InterPro" id="IPR012334">
    <property type="entry name" value="Pectin_lyas_fold"/>
</dbReference>
<evidence type="ECO:0000256" key="3">
    <source>
        <dbReference type="ARBA" id="ARBA00023212"/>
    </source>
</evidence>
<dbReference type="OrthoDB" id="5978115at2759"/>
<dbReference type="Gene3D" id="2.160.20.10">
    <property type="entry name" value="Single-stranded right-handed beta-helix, Pectin lyase-like"/>
    <property type="match status" value="1"/>
</dbReference>
<keyword evidence="3" id="KW-0206">Cytoskeleton</keyword>
<reference evidence="6 7" key="1">
    <citation type="submission" date="2013-11" db="EMBL/GenBank/DDBJ databases">
        <title>Genome sequencing of Stegodyphus mimosarum.</title>
        <authorList>
            <person name="Bechsgaard J."/>
        </authorList>
    </citation>
    <scope>NUCLEOTIDE SEQUENCE [LARGE SCALE GENOMIC DNA]</scope>
</reference>
<dbReference type="OMA" id="FLCESQD"/>
<keyword evidence="7" id="KW-1185">Reference proteome</keyword>
<dbReference type="SUPFAM" id="SSF51126">
    <property type="entry name" value="Pectin lyase-like"/>
    <property type="match status" value="1"/>
</dbReference>
<keyword evidence="2" id="KW-0963">Cytoplasm</keyword>
<evidence type="ECO:0000259" key="4">
    <source>
        <dbReference type="Pfam" id="PF13229"/>
    </source>
</evidence>
<evidence type="ECO:0000259" key="5">
    <source>
        <dbReference type="Pfam" id="PF23762"/>
    </source>
</evidence>
<dbReference type="Pfam" id="PF13229">
    <property type="entry name" value="Beta_helix"/>
    <property type="match status" value="1"/>
</dbReference>
<dbReference type="InterPro" id="IPR057508">
    <property type="entry name" value="SHCBP-like_N"/>
</dbReference>
<dbReference type="InterPro" id="IPR011050">
    <property type="entry name" value="Pectin_lyase_fold/virulence"/>
</dbReference>
<organism evidence="6 7">
    <name type="scientific">Stegodyphus mimosarum</name>
    <name type="common">African social velvet spider</name>
    <dbReference type="NCBI Taxonomy" id="407821"/>
    <lineage>
        <taxon>Eukaryota</taxon>
        <taxon>Metazoa</taxon>
        <taxon>Ecdysozoa</taxon>
        <taxon>Arthropoda</taxon>
        <taxon>Chelicerata</taxon>
        <taxon>Arachnida</taxon>
        <taxon>Araneae</taxon>
        <taxon>Araneomorphae</taxon>
        <taxon>Entelegynae</taxon>
        <taxon>Eresoidea</taxon>
        <taxon>Eresidae</taxon>
        <taxon>Stegodyphus</taxon>
    </lineage>
</organism>
<feature type="domain" description="Right handed beta helix" evidence="4">
    <location>
        <begin position="381"/>
        <end position="492"/>
    </location>
</feature>
<dbReference type="Pfam" id="PF23762">
    <property type="entry name" value="SHCBP_N"/>
    <property type="match status" value="1"/>
</dbReference>